<comment type="caution">
    <text evidence="2">The sequence shown here is derived from an EMBL/GenBank/DDBJ whole genome shotgun (WGS) entry which is preliminary data.</text>
</comment>
<reference evidence="2 3" key="1">
    <citation type="submission" date="2017-02" db="EMBL/GenBank/DDBJ databases">
        <title>Complete genome sequences of Mycobacterium kansasii strains isolated from rhesus macaques.</title>
        <authorList>
            <person name="Panda A."/>
            <person name="Nagaraj S."/>
            <person name="Zhao X."/>
            <person name="Tettelin H."/>
            <person name="Detolla L.J."/>
        </authorList>
    </citation>
    <scope>NUCLEOTIDE SEQUENCE [LARGE SCALE GENOMIC DNA]</scope>
    <source>
        <strain evidence="2 3">11-3813</strain>
    </source>
</reference>
<protein>
    <submittedName>
        <fullName evidence="2">Uncharacterized protein</fullName>
    </submittedName>
</protein>
<dbReference type="EMBL" id="MVBM01000008">
    <property type="protein sequence ID" value="OOK67637.1"/>
    <property type="molecule type" value="Genomic_DNA"/>
</dbReference>
<sequence length="60" mass="6318">MVGGASASIMESTSSISAERTGTGPLLATAITPGRQHFRSRQHVLLSVLSPRPSRKDLAE</sequence>
<evidence type="ECO:0000313" key="2">
    <source>
        <dbReference type="EMBL" id="OOK67637.1"/>
    </source>
</evidence>
<name>A0A1V3WKY9_MYCKA</name>
<proteinExistence type="predicted"/>
<feature type="region of interest" description="Disordered" evidence="1">
    <location>
        <begin position="1"/>
        <end position="21"/>
    </location>
</feature>
<feature type="compositionally biased region" description="Low complexity" evidence="1">
    <location>
        <begin position="1"/>
        <end position="19"/>
    </location>
</feature>
<evidence type="ECO:0000313" key="3">
    <source>
        <dbReference type="Proteomes" id="UP000189229"/>
    </source>
</evidence>
<dbReference type="Proteomes" id="UP000189229">
    <property type="component" value="Unassembled WGS sequence"/>
</dbReference>
<evidence type="ECO:0000256" key="1">
    <source>
        <dbReference type="SAM" id="MobiDB-lite"/>
    </source>
</evidence>
<organism evidence="2 3">
    <name type="scientific">Mycobacterium kansasii</name>
    <dbReference type="NCBI Taxonomy" id="1768"/>
    <lineage>
        <taxon>Bacteria</taxon>
        <taxon>Bacillati</taxon>
        <taxon>Actinomycetota</taxon>
        <taxon>Actinomycetes</taxon>
        <taxon>Mycobacteriales</taxon>
        <taxon>Mycobacteriaceae</taxon>
        <taxon>Mycobacterium</taxon>
    </lineage>
</organism>
<gene>
    <name evidence="2" type="ORF">BZL30_7818</name>
</gene>
<accession>A0A1V3WKY9</accession>
<dbReference type="AlphaFoldDB" id="A0A1V3WKY9"/>